<keyword evidence="2" id="KW-0472">Membrane</keyword>
<dbReference type="InterPro" id="IPR052953">
    <property type="entry name" value="Ser-rich/MCO-related"/>
</dbReference>
<evidence type="ECO:0000313" key="5">
    <source>
        <dbReference type="Proteomes" id="UP000053958"/>
    </source>
</evidence>
<keyword evidence="2" id="KW-1133">Transmembrane helix</keyword>
<dbReference type="PANTHER" id="PTHR34883">
    <property type="entry name" value="SERINE-RICH PROTEIN, PUTATIVE-RELATED-RELATED"/>
    <property type="match status" value="1"/>
</dbReference>
<evidence type="ECO:0000256" key="2">
    <source>
        <dbReference type="SAM" id="Phobius"/>
    </source>
</evidence>
<dbReference type="EMBL" id="LASV01000052">
    <property type="protein sequence ID" value="KKA24676.1"/>
    <property type="molecule type" value="Genomic_DNA"/>
</dbReference>
<dbReference type="GeneID" id="25313634"/>
<evidence type="ECO:0000256" key="1">
    <source>
        <dbReference type="SAM" id="MobiDB-lite"/>
    </source>
</evidence>
<protein>
    <recommendedName>
        <fullName evidence="6">Extracellular serine-rich protein</fullName>
    </recommendedName>
</protein>
<keyword evidence="2" id="KW-0812">Transmembrane</keyword>
<feature type="transmembrane region" description="Helical" evidence="2">
    <location>
        <begin position="212"/>
        <end position="230"/>
    </location>
</feature>
<feature type="signal peptide" evidence="3">
    <location>
        <begin position="1"/>
        <end position="19"/>
    </location>
</feature>
<proteinExistence type="predicted"/>
<dbReference type="Gene3D" id="2.60.40.420">
    <property type="entry name" value="Cupredoxins - blue copper proteins"/>
    <property type="match status" value="1"/>
</dbReference>
<organism evidence="4 5">
    <name type="scientific">Rasamsonia emersonii (strain ATCC 16479 / CBS 393.64 / IMI 116815)</name>
    <dbReference type="NCBI Taxonomy" id="1408163"/>
    <lineage>
        <taxon>Eukaryota</taxon>
        <taxon>Fungi</taxon>
        <taxon>Dikarya</taxon>
        <taxon>Ascomycota</taxon>
        <taxon>Pezizomycotina</taxon>
        <taxon>Eurotiomycetes</taxon>
        <taxon>Eurotiomycetidae</taxon>
        <taxon>Eurotiales</taxon>
        <taxon>Trichocomaceae</taxon>
        <taxon>Rasamsonia</taxon>
    </lineage>
</organism>
<feature type="compositionally biased region" description="Gly residues" evidence="1">
    <location>
        <begin position="172"/>
        <end position="182"/>
    </location>
</feature>
<dbReference type="PANTHER" id="PTHR34883:SF17">
    <property type="entry name" value="CUPREDOXIN"/>
    <property type="match status" value="1"/>
</dbReference>
<reference evidence="4 5" key="1">
    <citation type="submission" date="2015-04" db="EMBL/GenBank/DDBJ databases">
        <authorList>
            <person name="Heijne W.H."/>
            <person name="Fedorova N.D."/>
            <person name="Nierman W.C."/>
            <person name="Vollebregt A.W."/>
            <person name="Zhao Z."/>
            <person name="Wu L."/>
            <person name="Kumar M."/>
            <person name="Stam H."/>
            <person name="van den Berg M.A."/>
            <person name="Pel H.J."/>
        </authorList>
    </citation>
    <scope>NUCLEOTIDE SEQUENCE [LARGE SCALE GENOMIC DNA]</scope>
    <source>
        <strain evidence="4 5">CBS 393.64</strain>
    </source>
</reference>
<comment type="caution">
    <text evidence="4">The sequence shown here is derived from an EMBL/GenBank/DDBJ whole genome shotgun (WGS) entry which is preliminary data.</text>
</comment>
<dbReference type="InterPro" id="IPR008972">
    <property type="entry name" value="Cupredoxin"/>
</dbReference>
<dbReference type="OrthoDB" id="2331100at2759"/>
<evidence type="ECO:0000313" key="4">
    <source>
        <dbReference type="EMBL" id="KKA24676.1"/>
    </source>
</evidence>
<dbReference type="CDD" id="cd00920">
    <property type="entry name" value="Cupredoxin"/>
    <property type="match status" value="1"/>
</dbReference>
<dbReference type="RefSeq" id="XP_013331288.1">
    <property type="nucleotide sequence ID" value="XM_013475834.1"/>
</dbReference>
<keyword evidence="5" id="KW-1185">Reference proteome</keyword>
<accession>A0A0F4Z3M8</accession>
<feature type="compositionally biased region" description="Low complexity" evidence="1">
    <location>
        <begin position="183"/>
        <end position="203"/>
    </location>
</feature>
<sequence length="231" mass="23603">MHLFNLIWSSLFLAAAVQAQTAGQVKVHVVEVGKNGSLTFSPDNLKVNPGEMVQFQFWPKNHSVVQSTFDNPCTPIDAVQPNMTGIKSGFMPVSASATTIPVFTIMVNNTQPLWMHCSQTGHCQKGMVMAINAPTSGNKTFSAFKDLAMKQSSTSTSSTTSSTSGGNSTSGSGAGAGAGTGTSGSSSSSSSSSAASGSSSTPATVSASAKPAVNAAILMVLFVFGFIFVAL</sequence>
<evidence type="ECO:0008006" key="6">
    <source>
        <dbReference type="Google" id="ProtNLM"/>
    </source>
</evidence>
<dbReference type="Proteomes" id="UP000053958">
    <property type="component" value="Unassembled WGS sequence"/>
</dbReference>
<feature type="compositionally biased region" description="Low complexity" evidence="1">
    <location>
        <begin position="154"/>
        <end position="171"/>
    </location>
</feature>
<gene>
    <name evidence="4" type="ORF">T310_1283</name>
</gene>
<evidence type="ECO:0000256" key="3">
    <source>
        <dbReference type="SAM" id="SignalP"/>
    </source>
</evidence>
<keyword evidence="3" id="KW-0732">Signal</keyword>
<dbReference type="AlphaFoldDB" id="A0A0F4Z3M8"/>
<feature type="chain" id="PRO_5002482143" description="Extracellular serine-rich protein" evidence="3">
    <location>
        <begin position="20"/>
        <end position="231"/>
    </location>
</feature>
<dbReference type="STRING" id="1408163.A0A0F4Z3M8"/>
<dbReference type="SUPFAM" id="SSF49503">
    <property type="entry name" value="Cupredoxins"/>
    <property type="match status" value="1"/>
</dbReference>
<name>A0A0F4Z3M8_RASE3</name>
<feature type="region of interest" description="Disordered" evidence="1">
    <location>
        <begin position="154"/>
        <end position="203"/>
    </location>
</feature>